<dbReference type="EMBL" id="CP066744">
    <property type="protein sequence ID" value="QQK07752.1"/>
    <property type="molecule type" value="Genomic_DNA"/>
</dbReference>
<evidence type="ECO:0000313" key="2">
    <source>
        <dbReference type="Proteomes" id="UP000595814"/>
    </source>
</evidence>
<name>A0AC61MQ35_9FIRM</name>
<keyword evidence="1" id="KW-0808">Transferase</keyword>
<evidence type="ECO:0000313" key="1">
    <source>
        <dbReference type="EMBL" id="QQK07752.1"/>
    </source>
</evidence>
<protein>
    <submittedName>
        <fullName evidence="1">Thiamine diphosphokinase</fullName>
        <ecNumber evidence="1">2.7.6.2</ecNumber>
    </submittedName>
</protein>
<keyword evidence="2" id="KW-1185">Reference proteome</keyword>
<dbReference type="Proteomes" id="UP000595814">
    <property type="component" value="Chromosome"/>
</dbReference>
<organism evidence="1 2">
    <name type="scientific">Miniphocaeibacter halophilus</name>
    <dbReference type="NCBI Taxonomy" id="2931922"/>
    <lineage>
        <taxon>Bacteria</taxon>
        <taxon>Bacillati</taxon>
        <taxon>Bacillota</taxon>
        <taxon>Tissierellia</taxon>
        <taxon>Tissierellales</taxon>
        <taxon>Peptoniphilaceae</taxon>
        <taxon>Miniphocaeibacter</taxon>
    </lineage>
</organism>
<proteinExistence type="predicted"/>
<reference evidence="1 2" key="1">
    <citation type="journal article" date="2022" name="Int. J. Syst. Evol. Microbiol.">
        <title>Miniphocaeibacter halophilus sp. nov., an ammonium-tolerant acetate-producing bacterium isolated from a biogas system.</title>
        <authorList>
            <person name="Schnurer A."/>
            <person name="Singh A."/>
            <person name="Bi S."/>
            <person name="Qiao W."/>
            <person name="Westerholm M."/>
        </authorList>
    </citation>
    <scope>NUCLEOTIDE SEQUENCE [LARGE SCALE GENOMIC DNA]</scope>
    <source>
        <strain evidence="1 2">AMB_01</strain>
    </source>
</reference>
<sequence>MIGLIVSGGNKVNDDILKKYSKKADFIIAVDKGAESLIENNIKIDLLVGDFDSINKKYLNILEEKKTSIIKLEIEKDDSDTEAALNYLIKKKFSKIFMLNCTGSRLDHTFSNVLLLKKLLDNNIKGYLIDNNNRITITNSKVKIEKEYDNISIIPLTLEGINVTLEGFYYKLFNENIEYGSSRCLSNFLIKDFGNIFINSGLAIIIESND</sequence>
<dbReference type="EC" id="2.7.6.2" evidence="1"/>
<gene>
    <name evidence="1" type="ORF">JFY71_10775</name>
</gene>
<accession>A0AC61MQ35</accession>